<evidence type="ECO:0000313" key="3">
    <source>
        <dbReference type="Proteomes" id="UP001497382"/>
    </source>
</evidence>
<evidence type="ECO:0000313" key="2">
    <source>
        <dbReference type="EMBL" id="CAL1283048.1"/>
    </source>
</evidence>
<sequence length="143" mass="15952">MRAESGGNECKSLSKGGLIRPRTSATRSLCVLKGSGKWGGRKHRTVKRLRYFSRFLTNYYCSSDRMLRMLGARDHFRSCFGMSEGESSSPPSLPPPRGISLLHPSVGDEDAVERRPSDDLHLFLSEPAIEVFIEDACCDIEID</sequence>
<dbReference type="Proteomes" id="UP001497382">
    <property type="component" value="Unassembled WGS sequence"/>
</dbReference>
<keyword evidence="3" id="KW-1185">Reference proteome</keyword>
<proteinExistence type="predicted"/>
<comment type="caution">
    <text evidence="2">The sequence shown here is derived from an EMBL/GenBank/DDBJ whole genome shotgun (WGS) entry which is preliminary data.</text>
</comment>
<reference evidence="2 3" key="1">
    <citation type="submission" date="2024-04" db="EMBL/GenBank/DDBJ databases">
        <authorList>
            <person name="Rising A."/>
            <person name="Reimegard J."/>
            <person name="Sonavane S."/>
            <person name="Akerstrom W."/>
            <person name="Nylinder S."/>
            <person name="Hedman E."/>
            <person name="Kallberg Y."/>
        </authorList>
    </citation>
    <scope>NUCLEOTIDE SEQUENCE [LARGE SCALE GENOMIC DNA]</scope>
</reference>
<dbReference type="AlphaFoldDB" id="A0AAV2AGG9"/>
<evidence type="ECO:0000256" key="1">
    <source>
        <dbReference type="SAM" id="MobiDB-lite"/>
    </source>
</evidence>
<dbReference type="EMBL" id="CAXIEN010000163">
    <property type="protein sequence ID" value="CAL1283048.1"/>
    <property type="molecule type" value="Genomic_DNA"/>
</dbReference>
<accession>A0AAV2AGG9</accession>
<feature type="region of interest" description="Disordered" evidence="1">
    <location>
        <begin position="83"/>
        <end position="110"/>
    </location>
</feature>
<name>A0AAV2AGG9_9ARAC</name>
<organism evidence="2 3">
    <name type="scientific">Larinioides sclopetarius</name>
    <dbReference type="NCBI Taxonomy" id="280406"/>
    <lineage>
        <taxon>Eukaryota</taxon>
        <taxon>Metazoa</taxon>
        <taxon>Ecdysozoa</taxon>
        <taxon>Arthropoda</taxon>
        <taxon>Chelicerata</taxon>
        <taxon>Arachnida</taxon>
        <taxon>Araneae</taxon>
        <taxon>Araneomorphae</taxon>
        <taxon>Entelegynae</taxon>
        <taxon>Araneoidea</taxon>
        <taxon>Araneidae</taxon>
        <taxon>Larinioides</taxon>
    </lineage>
</organism>
<protein>
    <submittedName>
        <fullName evidence="2">Uncharacterized protein</fullName>
    </submittedName>
</protein>
<gene>
    <name evidence="2" type="ORF">LARSCL_LOCUS12373</name>
</gene>